<dbReference type="EMBL" id="VIAR01000002">
    <property type="protein sequence ID" value="TQD40281.1"/>
    <property type="molecule type" value="Genomic_DNA"/>
</dbReference>
<name>A0A507ZUJ8_9FLAO</name>
<gene>
    <name evidence="2" type="ORF">FKR84_03525</name>
</gene>
<proteinExistence type="predicted"/>
<dbReference type="AlphaFoldDB" id="A0A507ZUJ8"/>
<comment type="caution">
    <text evidence="2">The sequence shown here is derived from an EMBL/GenBank/DDBJ whole genome shotgun (WGS) entry which is preliminary data.</text>
</comment>
<evidence type="ECO:0000313" key="3">
    <source>
        <dbReference type="Proteomes" id="UP000317169"/>
    </source>
</evidence>
<protein>
    <recommendedName>
        <fullName evidence="4">DUF3558 domain-containing protein</fullName>
    </recommendedName>
</protein>
<accession>A0A507ZUJ8</accession>
<reference evidence="2 3" key="1">
    <citation type="submission" date="2019-06" db="EMBL/GenBank/DDBJ databases">
        <title>Flavibacter putida gen. nov., sp. nov., a novel marine bacterium of the family Flavobacteriaceae isolated from coastal seawater.</title>
        <authorList>
            <person name="Feng X."/>
        </authorList>
    </citation>
    <scope>NUCLEOTIDE SEQUENCE [LARGE SCALE GENOMIC DNA]</scope>
    <source>
        <strain evidence="2 3">PLHSN227</strain>
    </source>
</reference>
<evidence type="ECO:0000313" key="2">
    <source>
        <dbReference type="EMBL" id="TQD40281.1"/>
    </source>
</evidence>
<evidence type="ECO:0000256" key="1">
    <source>
        <dbReference type="SAM" id="SignalP"/>
    </source>
</evidence>
<keyword evidence="3" id="KW-1185">Reference proteome</keyword>
<keyword evidence="1" id="KW-0732">Signal</keyword>
<sequence length="185" mass="20977">MKTIFKILKLLSSSMFILFLSIGIVSCQDKKENKKSERNEHTSIDISPCQFLTNTEIKNALDIPADAQTSKVEKNTTYPSCFYKWESITFPYEVYKGRMADYPAELSIVLAANTNKKLYERSISVYKDGEVIDGVGEMATWSKKMSQITFLYKTNLIHVHTKTSADAAANKSKSIKIAKLIIERL</sequence>
<feature type="signal peptide" evidence="1">
    <location>
        <begin position="1"/>
        <end position="27"/>
    </location>
</feature>
<dbReference type="OrthoDB" id="1439401at2"/>
<evidence type="ECO:0008006" key="4">
    <source>
        <dbReference type="Google" id="ProtNLM"/>
    </source>
</evidence>
<dbReference type="PROSITE" id="PS51257">
    <property type="entry name" value="PROKAR_LIPOPROTEIN"/>
    <property type="match status" value="1"/>
</dbReference>
<feature type="chain" id="PRO_5021448907" description="DUF3558 domain-containing protein" evidence="1">
    <location>
        <begin position="28"/>
        <end position="185"/>
    </location>
</feature>
<dbReference type="RefSeq" id="WP_141420811.1">
    <property type="nucleotide sequence ID" value="NZ_VIAR01000002.1"/>
</dbReference>
<dbReference type="Proteomes" id="UP000317169">
    <property type="component" value="Unassembled WGS sequence"/>
</dbReference>
<organism evidence="2 3">
    <name type="scientific">Haloflavibacter putidus</name>
    <dbReference type="NCBI Taxonomy" id="2576776"/>
    <lineage>
        <taxon>Bacteria</taxon>
        <taxon>Pseudomonadati</taxon>
        <taxon>Bacteroidota</taxon>
        <taxon>Flavobacteriia</taxon>
        <taxon>Flavobacteriales</taxon>
        <taxon>Flavobacteriaceae</taxon>
        <taxon>Haloflavibacter</taxon>
    </lineage>
</organism>